<feature type="domain" description="DUF4468" evidence="1">
    <location>
        <begin position="40"/>
        <end position="124"/>
    </location>
</feature>
<protein>
    <recommendedName>
        <fullName evidence="1">DUF4468 domain-containing protein</fullName>
    </recommendedName>
</protein>
<dbReference type="Pfam" id="PF14730">
    <property type="entry name" value="DUF4468"/>
    <property type="match status" value="1"/>
</dbReference>
<organism evidence="2 3">
    <name type="scientific">Bacteroides thetaiotaomicron</name>
    <dbReference type="NCBI Taxonomy" id="818"/>
    <lineage>
        <taxon>Bacteria</taxon>
        <taxon>Pseudomonadati</taxon>
        <taxon>Bacteroidota</taxon>
        <taxon>Bacteroidia</taxon>
        <taxon>Bacteroidales</taxon>
        <taxon>Bacteroidaceae</taxon>
        <taxon>Bacteroides</taxon>
    </lineage>
</organism>
<reference evidence="2 3" key="1">
    <citation type="submission" date="2015-09" db="EMBL/GenBank/DDBJ databases">
        <authorList>
            <consortium name="Pathogen Informatics"/>
        </authorList>
    </citation>
    <scope>NUCLEOTIDE SEQUENCE [LARGE SCALE GENOMIC DNA]</scope>
    <source>
        <strain evidence="2 3">2789STDY5834945</strain>
    </source>
</reference>
<sequence length="197" mass="23040">MLLGSIYAQSSKKEDKNRDVLSEFEEMKKNFSESESEWVFSKIVTAENKSKEDIYNKALEVLADIYKDSKDVIQNKDKEAGLIVGKGFIDSDIRTINWASICRNRCWHLIKIEIKEGKYRISITVNSVWNETGADLRHPFKGTEYKLSNFYPYWKDCKPKHRITSFDNLKFVYDSSMGIIRNLEEEISKKLASNDNW</sequence>
<evidence type="ECO:0000313" key="3">
    <source>
        <dbReference type="Proteomes" id="UP000095541"/>
    </source>
</evidence>
<dbReference type="Gene3D" id="3.30.530.80">
    <property type="match status" value="1"/>
</dbReference>
<proteinExistence type="predicted"/>
<evidence type="ECO:0000259" key="1">
    <source>
        <dbReference type="Pfam" id="PF14730"/>
    </source>
</evidence>
<dbReference type="InterPro" id="IPR027823">
    <property type="entry name" value="DUF4468"/>
</dbReference>
<accession>A0A174N5E2</accession>
<dbReference type="Proteomes" id="UP000095541">
    <property type="component" value="Unassembled WGS sequence"/>
</dbReference>
<gene>
    <name evidence="2" type="ORF">ERS852557_00598</name>
</gene>
<dbReference type="EMBL" id="CZBI01000001">
    <property type="protein sequence ID" value="CUP43974.1"/>
    <property type="molecule type" value="Genomic_DNA"/>
</dbReference>
<dbReference type="AlphaFoldDB" id="A0A174N5E2"/>
<evidence type="ECO:0000313" key="2">
    <source>
        <dbReference type="EMBL" id="CUP43974.1"/>
    </source>
</evidence>
<name>A0A174N5E2_BACT4</name>